<feature type="domain" description="Saccharopine dehydrogenase NADP binding" evidence="2">
    <location>
        <begin position="10"/>
        <end position="101"/>
    </location>
</feature>
<reference evidence="4 5" key="1">
    <citation type="submission" date="2018-11" db="EMBL/GenBank/DDBJ databases">
        <title>Novel bacteria species description.</title>
        <authorList>
            <person name="Han J.-H."/>
        </authorList>
    </citation>
    <scope>NUCLEOTIDE SEQUENCE [LARGE SCALE GENOMIC DNA]</scope>
    <source>
        <strain evidence="4 5">KCTC23259</strain>
    </source>
</reference>
<sequence length="362" mass="40702">MNTFKDGSKILVIGMGKVGSLVGILLNKRFKVTGLDKNPPHYDLTLPFDVLEGDCSDKIFLENTIPAFEAVVSCMPYFLNLPIAQICHKNAVHYFDLTEDVPTTQAIRKMAESSKSIMAPQCGLAPGFIGIVGADLCKRFDKIRDIELRVGALPQFPNGLLGYSFTWSPAGVINEYINDCEVIHNGQKKMVPALDGLEKIYIGGEEFEAFSTSGGLGTMCETYEGKVDTLNYKTMRYPGHCKLMKFLLYELIMKDDRQQLEQILTNAKPPVQEDVVYVYAVVEGWKNGKIKREEYYRPFQPIVIDGEHWRAISWTTAASIAAVVEMVADDKLTNLGFIKQEEINFEAFLETTNGKYFLERDL</sequence>
<protein>
    <submittedName>
        <fullName evidence="4">L-lysine dehydrogenase</fullName>
    </submittedName>
</protein>
<keyword evidence="1" id="KW-0560">Oxidoreductase</keyword>
<evidence type="ECO:0000259" key="2">
    <source>
        <dbReference type="Pfam" id="PF03435"/>
    </source>
</evidence>
<dbReference type="Proteomes" id="UP001204144">
    <property type="component" value="Unassembled WGS sequence"/>
</dbReference>
<dbReference type="PANTHER" id="PTHR11133:SF22">
    <property type="entry name" value="ALPHA-AMINOADIPIC SEMIALDEHYDE SYNTHASE, MITOCHONDRIAL"/>
    <property type="match status" value="1"/>
</dbReference>
<evidence type="ECO:0000259" key="3">
    <source>
        <dbReference type="Pfam" id="PF16653"/>
    </source>
</evidence>
<keyword evidence="5" id="KW-1185">Reference proteome</keyword>
<accession>A0AAE3H366</accession>
<dbReference type="InterPro" id="IPR051168">
    <property type="entry name" value="AASS"/>
</dbReference>
<dbReference type="InterPro" id="IPR036291">
    <property type="entry name" value="NAD(P)-bd_dom_sf"/>
</dbReference>
<dbReference type="InterPro" id="IPR005097">
    <property type="entry name" value="Sacchrp_dh_NADP-bd"/>
</dbReference>
<dbReference type="GO" id="GO:0016491">
    <property type="term" value="F:oxidoreductase activity"/>
    <property type="evidence" value="ECO:0007669"/>
    <property type="project" value="UniProtKB-KW"/>
</dbReference>
<dbReference type="AlphaFoldDB" id="A0AAE3H366"/>
<dbReference type="SUPFAM" id="SSF55347">
    <property type="entry name" value="Glyceraldehyde-3-phosphate dehydrogenase-like, C-terminal domain"/>
    <property type="match status" value="1"/>
</dbReference>
<dbReference type="Gene3D" id="3.30.360.10">
    <property type="entry name" value="Dihydrodipicolinate Reductase, domain 2"/>
    <property type="match status" value="1"/>
</dbReference>
<organism evidence="4 5">
    <name type="scientific">Lacihabitans soyangensis</name>
    <dbReference type="NCBI Taxonomy" id="869394"/>
    <lineage>
        <taxon>Bacteria</taxon>
        <taxon>Pseudomonadati</taxon>
        <taxon>Bacteroidota</taxon>
        <taxon>Cytophagia</taxon>
        <taxon>Cytophagales</taxon>
        <taxon>Leadbetterellaceae</taxon>
        <taxon>Lacihabitans</taxon>
    </lineage>
</organism>
<name>A0AAE3H366_9BACT</name>
<evidence type="ECO:0000313" key="4">
    <source>
        <dbReference type="EMBL" id="MCP9763066.1"/>
    </source>
</evidence>
<proteinExistence type="predicted"/>
<dbReference type="EMBL" id="RJUF01000020">
    <property type="protein sequence ID" value="MCP9763066.1"/>
    <property type="molecule type" value="Genomic_DNA"/>
</dbReference>
<dbReference type="Pfam" id="PF03435">
    <property type="entry name" value="Sacchrp_dh_NADP"/>
    <property type="match status" value="1"/>
</dbReference>
<dbReference type="Gene3D" id="3.40.50.720">
    <property type="entry name" value="NAD(P)-binding Rossmann-like Domain"/>
    <property type="match status" value="1"/>
</dbReference>
<dbReference type="Pfam" id="PF16653">
    <property type="entry name" value="Sacchrp_dh_C"/>
    <property type="match status" value="1"/>
</dbReference>
<comment type="caution">
    <text evidence="4">The sequence shown here is derived from an EMBL/GenBank/DDBJ whole genome shotgun (WGS) entry which is preliminary data.</text>
</comment>
<gene>
    <name evidence="4" type="ORF">EGI31_08870</name>
</gene>
<dbReference type="SUPFAM" id="SSF51735">
    <property type="entry name" value="NAD(P)-binding Rossmann-fold domains"/>
    <property type="match status" value="1"/>
</dbReference>
<dbReference type="RefSeq" id="WP_255036852.1">
    <property type="nucleotide sequence ID" value="NZ_RJUF01000020.1"/>
</dbReference>
<evidence type="ECO:0000313" key="5">
    <source>
        <dbReference type="Proteomes" id="UP001204144"/>
    </source>
</evidence>
<evidence type="ECO:0000256" key="1">
    <source>
        <dbReference type="ARBA" id="ARBA00023002"/>
    </source>
</evidence>
<dbReference type="InterPro" id="IPR032095">
    <property type="entry name" value="Sacchrp_dh-like_C"/>
</dbReference>
<feature type="domain" description="Saccharopine dehydrogenase-like C-terminal" evidence="3">
    <location>
        <begin position="123"/>
        <end position="349"/>
    </location>
</feature>
<dbReference type="PANTHER" id="PTHR11133">
    <property type="entry name" value="SACCHAROPINE DEHYDROGENASE"/>
    <property type="match status" value="1"/>
</dbReference>